<dbReference type="EMBL" id="CP042817">
    <property type="protein sequence ID" value="QEJ97631.1"/>
    <property type="molecule type" value="Genomic_DNA"/>
</dbReference>
<feature type="region of interest" description="Disordered" evidence="5">
    <location>
        <begin position="1"/>
        <end position="50"/>
    </location>
</feature>
<dbReference type="InterPro" id="IPR015324">
    <property type="entry name" value="Ribosomal_Rsm22-like"/>
</dbReference>
<keyword evidence="2" id="KW-0809">Transit peptide</keyword>
<dbReference type="GO" id="GO:0006412">
    <property type="term" value="P:translation"/>
    <property type="evidence" value="ECO:0007669"/>
    <property type="project" value="InterPro"/>
</dbReference>
<evidence type="ECO:0000313" key="7">
    <source>
        <dbReference type="Proteomes" id="UP000323594"/>
    </source>
</evidence>
<keyword evidence="3" id="KW-0408">Iron</keyword>
<dbReference type="GeneID" id="57752734"/>
<keyword evidence="1" id="KW-0479">Metal-binding</keyword>
<feature type="compositionally biased region" description="Basic and acidic residues" evidence="5">
    <location>
        <begin position="30"/>
        <end position="43"/>
    </location>
</feature>
<protein>
    <recommendedName>
        <fullName evidence="8">Small ribosomal subunit Rsm22</fullName>
    </recommendedName>
</protein>
<dbReference type="GO" id="GO:0046872">
    <property type="term" value="F:metal ion binding"/>
    <property type="evidence" value="ECO:0007669"/>
    <property type="project" value="UniProtKB-KW"/>
</dbReference>
<dbReference type="GO" id="GO:0008168">
    <property type="term" value="F:methyltransferase activity"/>
    <property type="evidence" value="ECO:0007669"/>
    <property type="project" value="InterPro"/>
</dbReference>
<evidence type="ECO:0000256" key="3">
    <source>
        <dbReference type="ARBA" id="ARBA00023004"/>
    </source>
</evidence>
<evidence type="ECO:0000256" key="2">
    <source>
        <dbReference type="ARBA" id="ARBA00022946"/>
    </source>
</evidence>
<accession>A0AAE6ITI7</accession>
<evidence type="ECO:0008006" key="8">
    <source>
        <dbReference type="Google" id="ProtNLM"/>
    </source>
</evidence>
<dbReference type="RefSeq" id="WP_148878800.1">
    <property type="nucleotide sequence ID" value="NZ_CP027018.1"/>
</dbReference>
<dbReference type="Pfam" id="PF09243">
    <property type="entry name" value="Rsm22"/>
    <property type="match status" value="1"/>
</dbReference>
<dbReference type="Proteomes" id="UP000323594">
    <property type="component" value="Chromosome"/>
</dbReference>
<name>A0AAE6ITI7_TREPH</name>
<dbReference type="AlphaFoldDB" id="A0AAE6ITI7"/>
<keyword evidence="4" id="KW-0411">Iron-sulfur</keyword>
<sequence>MNTAFYERFIKKEKPKKKTEQKEKSKKSRAHTEPRLKQRETKKTPQLSKAPTAGFRQLRDNSIFSALRSDTKKLLVDIPQIIESVIPLEQKHRRKLPQEIHQLFYELTSERSSRKIDYMNNPVKLSAYIHYYFWWNLVRLTKLLYALPLSLADNAVAADFGSGPLTLVCALWIARPELRHKKIIWYCADISAKALSIGEEIFLSLCAHTERGKTPAAEPWKIIKVNDRFGCSLKTKLDLFCAANMFNEIFWNTQDMEAEAQKTARTISALLKKEADILIIEPGIPLAGEFISCLRGELLEKNFLPVSPCPHNSDCVLPGQPALRERSAKPIAFDKWCHFTFTTEDSPANLLFLSEQANLGKERASLSFLFCTNKKQPAAAHTITARICSEQIKLPNNRYGRYACSEKGFLLILYEKKEPPAHKIPSGSLIQIPAEAFTKPPRDKKTGAFIIRE</sequence>
<reference evidence="6 7" key="1">
    <citation type="submission" date="2019-08" db="EMBL/GenBank/DDBJ databases">
        <authorList>
            <person name="Kuhnert P."/>
        </authorList>
    </citation>
    <scope>NUCLEOTIDE SEQUENCE [LARGE SCALE GENOMIC DNA]</scope>
    <source>
        <strain evidence="6 7">B36.5</strain>
    </source>
</reference>
<proteinExistence type="predicted"/>
<evidence type="ECO:0000256" key="5">
    <source>
        <dbReference type="SAM" id="MobiDB-lite"/>
    </source>
</evidence>
<organism evidence="6 7">
    <name type="scientific">Treponema phagedenis</name>
    <dbReference type="NCBI Taxonomy" id="162"/>
    <lineage>
        <taxon>Bacteria</taxon>
        <taxon>Pseudomonadati</taxon>
        <taxon>Spirochaetota</taxon>
        <taxon>Spirochaetia</taxon>
        <taxon>Spirochaetales</taxon>
        <taxon>Treponemataceae</taxon>
        <taxon>Treponema</taxon>
    </lineage>
</organism>
<evidence type="ECO:0000256" key="1">
    <source>
        <dbReference type="ARBA" id="ARBA00022723"/>
    </source>
</evidence>
<feature type="compositionally biased region" description="Basic and acidic residues" evidence="5">
    <location>
        <begin position="8"/>
        <end position="23"/>
    </location>
</feature>
<dbReference type="GO" id="GO:0051536">
    <property type="term" value="F:iron-sulfur cluster binding"/>
    <property type="evidence" value="ECO:0007669"/>
    <property type="project" value="UniProtKB-KW"/>
</dbReference>
<gene>
    <name evidence="6" type="ORF">FUT82_06245</name>
</gene>
<evidence type="ECO:0000256" key="4">
    <source>
        <dbReference type="ARBA" id="ARBA00023014"/>
    </source>
</evidence>
<evidence type="ECO:0000313" key="6">
    <source>
        <dbReference type="EMBL" id="QEJ97631.1"/>
    </source>
</evidence>